<dbReference type="CDD" id="cd00093">
    <property type="entry name" value="HTH_XRE"/>
    <property type="match status" value="1"/>
</dbReference>
<dbReference type="Proteomes" id="UP000295050">
    <property type="component" value="Unassembled WGS sequence"/>
</dbReference>
<dbReference type="InterPro" id="IPR010982">
    <property type="entry name" value="Lambda_DNA-bd_dom_sf"/>
</dbReference>
<evidence type="ECO:0000313" key="3">
    <source>
        <dbReference type="Proteomes" id="UP000295050"/>
    </source>
</evidence>
<dbReference type="AlphaFoldDB" id="A0A4R2RH54"/>
<reference evidence="2 3" key="1">
    <citation type="submission" date="2019-03" db="EMBL/GenBank/DDBJ databases">
        <title>Genomic Encyclopedia of Type Strains, Phase IV (KMG-IV): sequencing the most valuable type-strain genomes for metagenomic binning, comparative biology and taxonomic classification.</title>
        <authorList>
            <person name="Goeker M."/>
        </authorList>
    </citation>
    <scope>NUCLEOTIDE SEQUENCE [LARGE SCALE GENOMIC DNA]</scope>
    <source>
        <strain evidence="2 3">DSM 24766</strain>
    </source>
</reference>
<dbReference type="Gene3D" id="1.10.260.40">
    <property type="entry name" value="lambda repressor-like DNA-binding domains"/>
    <property type="match status" value="1"/>
</dbReference>
<dbReference type="InterPro" id="IPR001387">
    <property type="entry name" value="Cro/C1-type_HTH"/>
</dbReference>
<evidence type="ECO:0000313" key="2">
    <source>
        <dbReference type="EMBL" id="TCP61447.1"/>
    </source>
</evidence>
<gene>
    <name evidence="2" type="ORF">EV663_105165</name>
</gene>
<proteinExistence type="predicted"/>
<dbReference type="PROSITE" id="PS50943">
    <property type="entry name" value="HTH_CROC1"/>
    <property type="match status" value="1"/>
</dbReference>
<dbReference type="OrthoDB" id="7361823at2"/>
<dbReference type="Pfam" id="PF01381">
    <property type="entry name" value="HTH_3"/>
    <property type="match status" value="1"/>
</dbReference>
<protein>
    <submittedName>
        <fullName evidence="2">Y4mF family transcriptional regulator</fullName>
    </submittedName>
</protein>
<sequence length="83" mass="8843">MSIPTAPAIPVCDPASLGRAIRKTRKALKITQEDLSLQTGISRTTIRAIEHGKESAHVGLVMQVCRDLGITISLTPPGSEQIP</sequence>
<dbReference type="GO" id="GO:0003677">
    <property type="term" value="F:DNA binding"/>
    <property type="evidence" value="ECO:0007669"/>
    <property type="project" value="InterPro"/>
</dbReference>
<name>A0A4R2RH54_9RHOB</name>
<evidence type="ECO:0000259" key="1">
    <source>
        <dbReference type="PROSITE" id="PS50943"/>
    </source>
</evidence>
<dbReference type="RefSeq" id="WP_132951224.1">
    <property type="nucleotide sequence ID" value="NZ_SLXU01000005.1"/>
</dbReference>
<dbReference type="EMBL" id="SLXU01000005">
    <property type="protein sequence ID" value="TCP61447.1"/>
    <property type="molecule type" value="Genomic_DNA"/>
</dbReference>
<dbReference type="SMART" id="SM00530">
    <property type="entry name" value="HTH_XRE"/>
    <property type="match status" value="1"/>
</dbReference>
<keyword evidence="3" id="KW-1185">Reference proteome</keyword>
<feature type="domain" description="HTH cro/C1-type" evidence="1">
    <location>
        <begin position="21"/>
        <end position="75"/>
    </location>
</feature>
<dbReference type="SUPFAM" id="SSF47413">
    <property type="entry name" value="lambda repressor-like DNA-binding domains"/>
    <property type="match status" value="1"/>
</dbReference>
<organism evidence="2 3">
    <name type="scientific">Rhodovulum bhavnagarense</name>
    <dbReference type="NCBI Taxonomy" id="992286"/>
    <lineage>
        <taxon>Bacteria</taxon>
        <taxon>Pseudomonadati</taxon>
        <taxon>Pseudomonadota</taxon>
        <taxon>Alphaproteobacteria</taxon>
        <taxon>Rhodobacterales</taxon>
        <taxon>Paracoccaceae</taxon>
        <taxon>Rhodovulum</taxon>
    </lineage>
</organism>
<accession>A0A4R2RH54</accession>
<comment type="caution">
    <text evidence="2">The sequence shown here is derived from an EMBL/GenBank/DDBJ whole genome shotgun (WGS) entry which is preliminary data.</text>
</comment>